<dbReference type="PROSITE" id="PS51420">
    <property type="entry name" value="RHO"/>
    <property type="match status" value="1"/>
</dbReference>
<dbReference type="SMART" id="SM00174">
    <property type="entry name" value="RHO"/>
    <property type="match status" value="1"/>
</dbReference>
<keyword evidence="3" id="KW-0342">GTP-binding</keyword>
<dbReference type="PANTHER" id="PTHR47979">
    <property type="entry name" value="DRAB11-RELATED"/>
    <property type="match status" value="1"/>
</dbReference>
<evidence type="ECO:0000256" key="2">
    <source>
        <dbReference type="ARBA" id="ARBA00022741"/>
    </source>
</evidence>
<dbReference type="FunFam" id="3.40.50.300:FF:001129">
    <property type="entry name" value="ras-related protein Rab-44 isoform X2"/>
    <property type="match status" value="1"/>
</dbReference>
<dbReference type="Proteomes" id="UP000593567">
    <property type="component" value="Unassembled WGS sequence"/>
</dbReference>
<dbReference type="SMART" id="SM00177">
    <property type="entry name" value="ARF"/>
    <property type="match status" value="1"/>
</dbReference>
<dbReference type="AlphaFoldDB" id="A0A7J7KAH3"/>
<name>A0A7J7KAH3_BUGNE</name>
<dbReference type="Pfam" id="PF00071">
    <property type="entry name" value="Ras"/>
    <property type="match status" value="1"/>
</dbReference>
<protein>
    <submittedName>
        <fullName evidence="5">RAB39B</fullName>
    </submittedName>
</protein>
<dbReference type="InterPro" id="IPR050209">
    <property type="entry name" value="Rab_GTPases_membrane_traffic"/>
</dbReference>
<dbReference type="PROSITE" id="PS51419">
    <property type="entry name" value="RAB"/>
    <property type="match status" value="1"/>
</dbReference>
<dbReference type="SMART" id="SM00176">
    <property type="entry name" value="RAN"/>
    <property type="match status" value="1"/>
</dbReference>
<evidence type="ECO:0000256" key="4">
    <source>
        <dbReference type="ARBA" id="ARBA00023288"/>
    </source>
</evidence>
<keyword evidence="4" id="KW-0449">Lipoprotein</keyword>
<dbReference type="SUPFAM" id="SSF52540">
    <property type="entry name" value="P-loop containing nucleoside triphosphate hydrolases"/>
    <property type="match status" value="1"/>
</dbReference>
<dbReference type="PRINTS" id="PR00449">
    <property type="entry name" value="RASTRNSFRMNG"/>
</dbReference>
<evidence type="ECO:0000313" key="5">
    <source>
        <dbReference type="EMBL" id="KAF6035227.1"/>
    </source>
</evidence>
<dbReference type="GO" id="GO:0005525">
    <property type="term" value="F:GTP binding"/>
    <property type="evidence" value="ECO:0007669"/>
    <property type="project" value="UniProtKB-KW"/>
</dbReference>
<dbReference type="SMART" id="SM00173">
    <property type="entry name" value="RAS"/>
    <property type="match status" value="1"/>
</dbReference>
<dbReference type="NCBIfam" id="TIGR00231">
    <property type="entry name" value="small_GTP"/>
    <property type="match status" value="1"/>
</dbReference>
<accession>A0A7J7KAH3</accession>
<organism evidence="5 6">
    <name type="scientific">Bugula neritina</name>
    <name type="common">Brown bryozoan</name>
    <name type="synonym">Sertularia neritina</name>
    <dbReference type="NCBI Taxonomy" id="10212"/>
    <lineage>
        <taxon>Eukaryota</taxon>
        <taxon>Metazoa</taxon>
        <taxon>Spiralia</taxon>
        <taxon>Lophotrochozoa</taxon>
        <taxon>Bryozoa</taxon>
        <taxon>Gymnolaemata</taxon>
        <taxon>Cheilostomatida</taxon>
        <taxon>Flustrina</taxon>
        <taxon>Buguloidea</taxon>
        <taxon>Bugulidae</taxon>
        <taxon>Bugula</taxon>
    </lineage>
</organism>
<keyword evidence="2" id="KW-0547">Nucleotide-binding</keyword>
<keyword evidence="6" id="KW-1185">Reference proteome</keyword>
<comment type="caution">
    <text evidence="5">The sequence shown here is derived from an EMBL/GenBank/DDBJ whole genome shotgun (WGS) entry which is preliminary data.</text>
</comment>
<sequence length="219" mass="24390">MDAVDPAFAYQFRIILIGNTMVGKSSLLKYFTEGRCPAVSEATVGVDFFAKVVEISPGIRVKLQMWDTAGQERFRSITRTYYRNSVGVLMVYDITSRESFEDMLNWLNEALKYIDPGRAVFMVIGHKSDMAHERVITEADGERFASANGLSFLETSAVTGDNVQTAFTTLAKQIYGMLADGRLKLIDGWDGIKKGYGSEVPRDNFQITEKLKTDSGCCS</sequence>
<dbReference type="SMART" id="SM00175">
    <property type="entry name" value="RAB"/>
    <property type="match status" value="1"/>
</dbReference>
<evidence type="ECO:0000256" key="1">
    <source>
        <dbReference type="ARBA" id="ARBA00006270"/>
    </source>
</evidence>
<dbReference type="GO" id="GO:0003924">
    <property type="term" value="F:GTPase activity"/>
    <property type="evidence" value="ECO:0007669"/>
    <property type="project" value="InterPro"/>
</dbReference>
<comment type="similarity">
    <text evidence="1">Belongs to the small GTPase superfamily. Rab family.</text>
</comment>
<gene>
    <name evidence="5" type="ORF">EB796_006463</name>
</gene>
<dbReference type="EMBL" id="VXIV02000911">
    <property type="protein sequence ID" value="KAF6035227.1"/>
    <property type="molecule type" value="Genomic_DNA"/>
</dbReference>
<dbReference type="OrthoDB" id="9989112at2759"/>
<dbReference type="InterPro" id="IPR001806">
    <property type="entry name" value="Small_GTPase"/>
</dbReference>
<proteinExistence type="inferred from homology"/>
<reference evidence="5" key="1">
    <citation type="submission" date="2020-06" db="EMBL/GenBank/DDBJ databases">
        <title>Draft genome of Bugula neritina, a colonial animal packing powerful symbionts and potential medicines.</title>
        <authorList>
            <person name="Rayko M."/>
        </authorList>
    </citation>
    <scope>NUCLEOTIDE SEQUENCE [LARGE SCALE GENOMIC DNA]</scope>
    <source>
        <strain evidence="5">Kwan_BN1</strain>
    </source>
</reference>
<evidence type="ECO:0000313" key="6">
    <source>
        <dbReference type="Proteomes" id="UP000593567"/>
    </source>
</evidence>
<dbReference type="PROSITE" id="PS51421">
    <property type="entry name" value="RAS"/>
    <property type="match status" value="1"/>
</dbReference>
<dbReference type="InterPro" id="IPR005225">
    <property type="entry name" value="Small_GTP-bd"/>
</dbReference>
<evidence type="ECO:0000256" key="3">
    <source>
        <dbReference type="ARBA" id="ARBA00023134"/>
    </source>
</evidence>
<dbReference type="InterPro" id="IPR027417">
    <property type="entry name" value="P-loop_NTPase"/>
</dbReference>
<dbReference type="Gene3D" id="3.40.50.300">
    <property type="entry name" value="P-loop containing nucleotide triphosphate hydrolases"/>
    <property type="match status" value="1"/>
</dbReference>